<gene>
    <name evidence="2" type="ORF">M8330_03435</name>
</gene>
<evidence type="ECO:0000256" key="1">
    <source>
        <dbReference type="SAM" id="MobiDB-lite"/>
    </source>
</evidence>
<dbReference type="RefSeq" id="WP_250826192.1">
    <property type="nucleotide sequence ID" value="NZ_JAMOIL010000002.1"/>
</dbReference>
<dbReference type="EMBL" id="JAMOIL010000002">
    <property type="protein sequence ID" value="MCM0619349.1"/>
    <property type="molecule type" value="Genomic_DNA"/>
</dbReference>
<dbReference type="InterPro" id="IPR027417">
    <property type="entry name" value="P-loop_NTPase"/>
</dbReference>
<evidence type="ECO:0000313" key="2">
    <source>
        <dbReference type="EMBL" id="MCM0619349.1"/>
    </source>
</evidence>
<keyword evidence="3" id="KW-1185">Reference proteome</keyword>
<name>A0A9X2D720_9ACTN</name>
<dbReference type="Proteomes" id="UP001139485">
    <property type="component" value="Unassembled WGS sequence"/>
</dbReference>
<evidence type="ECO:0008006" key="4">
    <source>
        <dbReference type="Google" id="ProtNLM"/>
    </source>
</evidence>
<proteinExistence type="predicted"/>
<organism evidence="2 3">
    <name type="scientific">Nocardioides bruguierae</name>
    <dbReference type="NCBI Taxonomy" id="2945102"/>
    <lineage>
        <taxon>Bacteria</taxon>
        <taxon>Bacillati</taxon>
        <taxon>Actinomycetota</taxon>
        <taxon>Actinomycetes</taxon>
        <taxon>Propionibacteriales</taxon>
        <taxon>Nocardioidaceae</taxon>
        <taxon>Nocardioides</taxon>
    </lineage>
</organism>
<feature type="compositionally biased region" description="Basic and acidic residues" evidence="1">
    <location>
        <begin position="324"/>
        <end position="342"/>
    </location>
</feature>
<feature type="region of interest" description="Disordered" evidence="1">
    <location>
        <begin position="324"/>
        <end position="356"/>
    </location>
</feature>
<protein>
    <recommendedName>
        <fullName evidence="4">Sulfotransferase family protein</fullName>
    </recommendedName>
</protein>
<evidence type="ECO:0000313" key="3">
    <source>
        <dbReference type="Proteomes" id="UP001139485"/>
    </source>
</evidence>
<reference evidence="2" key="1">
    <citation type="submission" date="2022-05" db="EMBL/GenBank/DDBJ databases">
        <authorList>
            <person name="Tuo L."/>
        </authorList>
    </citation>
    <scope>NUCLEOTIDE SEQUENCE</scope>
    <source>
        <strain evidence="2">BSK12Z-4</strain>
    </source>
</reference>
<dbReference type="AlphaFoldDB" id="A0A9X2D720"/>
<dbReference type="SUPFAM" id="SSF52540">
    <property type="entry name" value="P-loop containing nucleoside triphosphate hydrolases"/>
    <property type="match status" value="1"/>
</dbReference>
<comment type="caution">
    <text evidence="2">The sequence shown here is derived from an EMBL/GenBank/DDBJ whole genome shotgun (WGS) entry which is preliminary data.</text>
</comment>
<accession>A0A9X2D720</accession>
<sequence>MAERVVLHVGLMKSGTTYLQGLLERNQERLLGHGVLFPGPTWDVQARAVNDLLGLTHCEPGDWARTRDALLAHPGTSLLSMEFLANLGAPGIRGLVAELAPAPVEVVITARDLGRGVPALWQESCKNRRTWTWEEYVEGVRTGEDRPGPGRHFWRRAAYGRIARRWATEVGADRVTVVVVPPPGAGPTALWDRFREASGLPADDWLPPARANESLGPAQALLMRRLNEGAGDLGGEQYRQRFKALAKHTLGEQDEAGRIGFTVPPWLHARSREEVGTLEAAGIRVVGDLADLAPLDTPGTDPTEVPVGDVLAAGVRALDTLLREGDDAVRPAAERSGTEGVHRWAPRRPGGDRPRP</sequence>